<accession>A0A835EL63</accession>
<dbReference type="OrthoDB" id="10549874at2759"/>
<gene>
    <name evidence="1" type="ORF">HU200_037487</name>
</gene>
<keyword evidence="2" id="KW-1185">Reference proteome</keyword>
<sequence length="52" mass="6041">MTHAFFLVESAGRLMLVLRHFHFENPVEGYQPCLFALFEVDTVGHHQELTPQ</sequence>
<comment type="caution">
    <text evidence="1">The sequence shown here is derived from an EMBL/GenBank/DDBJ whole genome shotgun (WGS) entry which is preliminary data.</text>
</comment>
<name>A0A835EL63_9POAL</name>
<dbReference type="AlphaFoldDB" id="A0A835EL63"/>
<protein>
    <submittedName>
        <fullName evidence="1">Uncharacterized protein</fullName>
    </submittedName>
</protein>
<dbReference type="Proteomes" id="UP000636709">
    <property type="component" value="Unassembled WGS sequence"/>
</dbReference>
<reference evidence="1" key="1">
    <citation type="submission" date="2020-07" db="EMBL/GenBank/DDBJ databases">
        <title>Genome sequence and genetic diversity analysis of an under-domesticated orphan crop, white fonio (Digitaria exilis).</title>
        <authorList>
            <person name="Bennetzen J.L."/>
            <person name="Chen S."/>
            <person name="Ma X."/>
            <person name="Wang X."/>
            <person name="Yssel A.E.J."/>
            <person name="Chaluvadi S.R."/>
            <person name="Johnson M."/>
            <person name="Gangashetty P."/>
            <person name="Hamidou F."/>
            <person name="Sanogo M.D."/>
            <person name="Zwaenepoel A."/>
            <person name="Wallace J."/>
            <person name="Van De Peer Y."/>
            <person name="Van Deynze A."/>
        </authorList>
    </citation>
    <scope>NUCLEOTIDE SEQUENCE</scope>
    <source>
        <tissue evidence="1">Leaves</tissue>
    </source>
</reference>
<organism evidence="1 2">
    <name type="scientific">Digitaria exilis</name>
    <dbReference type="NCBI Taxonomy" id="1010633"/>
    <lineage>
        <taxon>Eukaryota</taxon>
        <taxon>Viridiplantae</taxon>
        <taxon>Streptophyta</taxon>
        <taxon>Embryophyta</taxon>
        <taxon>Tracheophyta</taxon>
        <taxon>Spermatophyta</taxon>
        <taxon>Magnoliopsida</taxon>
        <taxon>Liliopsida</taxon>
        <taxon>Poales</taxon>
        <taxon>Poaceae</taxon>
        <taxon>PACMAD clade</taxon>
        <taxon>Panicoideae</taxon>
        <taxon>Panicodae</taxon>
        <taxon>Paniceae</taxon>
        <taxon>Anthephorinae</taxon>
        <taxon>Digitaria</taxon>
    </lineage>
</organism>
<evidence type="ECO:0000313" key="2">
    <source>
        <dbReference type="Proteomes" id="UP000636709"/>
    </source>
</evidence>
<dbReference type="EMBL" id="JACEFO010001897">
    <property type="protein sequence ID" value="KAF8695270.1"/>
    <property type="molecule type" value="Genomic_DNA"/>
</dbReference>
<evidence type="ECO:0000313" key="1">
    <source>
        <dbReference type="EMBL" id="KAF8695270.1"/>
    </source>
</evidence>
<proteinExistence type="predicted"/>